<feature type="domain" description="PLAT" evidence="5">
    <location>
        <begin position="982"/>
        <end position="1078"/>
    </location>
</feature>
<dbReference type="CDD" id="cd05819">
    <property type="entry name" value="NHL"/>
    <property type="match status" value="3"/>
</dbReference>
<dbReference type="Pfam" id="PF01477">
    <property type="entry name" value="PLAT"/>
    <property type="match status" value="2"/>
</dbReference>
<proteinExistence type="predicted"/>
<dbReference type="SUPFAM" id="SSF63829">
    <property type="entry name" value="Calcium-dependent phosphotriesterase"/>
    <property type="match status" value="1"/>
</dbReference>
<comment type="caution">
    <text evidence="2">Lacks conserved residue(s) required for the propagation of feature annotation.</text>
</comment>
<dbReference type="Gene3D" id="1.25.40.10">
    <property type="entry name" value="Tetratricopeptide repeat domain"/>
    <property type="match status" value="1"/>
</dbReference>
<dbReference type="PROSITE" id="PS50005">
    <property type="entry name" value="TPR"/>
    <property type="match status" value="2"/>
</dbReference>
<dbReference type="Gene3D" id="2.40.10.500">
    <property type="match status" value="3"/>
</dbReference>
<dbReference type="SUPFAM" id="SSF49723">
    <property type="entry name" value="Lipase/lipooxygenase domain (PLAT/LH2 domain)"/>
    <property type="match status" value="3"/>
</dbReference>
<dbReference type="InterPro" id="IPR036392">
    <property type="entry name" value="PLAT/LH2_dom_sf"/>
</dbReference>
<dbReference type="Proteomes" id="UP000663844">
    <property type="component" value="Unassembled WGS sequence"/>
</dbReference>
<dbReference type="SUPFAM" id="SSF101898">
    <property type="entry name" value="NHL repeat"/>
    <property type="match status" value="2"/>
</dbReference>
<feature type="repeat" description="NHL" evidence="4">
    <location>
        <begin position="1221"/>
        <end position="1261"/>
    </location>
</feature>
<evidence type="ECO:0000256" key="3">
    <source>
        <dbReference type="PROSITE-ProRule" id="PRU00339"/>
    </source>
</evidence>
<keyword evidence="1" id="KW-0677">Repeat</keyword>
<dbReference type="PANTHER" id="PTHR24104:SF25">
    <property type="entry name" value="PROTEIN LIN-41"/>
    <property type="match status" value="1"/>
</dbReference>
<dbReference type="PROSITE" id="PS51996">
    <property type="entry name" value="TR_MART"/>
    <property type="match status" value="1"/>
</dbReference>
<dbReference type="Pfam" id="PF01436">
    <property type="entry name" value="NHL"/>
    <property type="match status" value="2"/>
</dbReference>
<dbReference type="SMART" id="SM00308">
    <property type="entry name" value="LH2"/>
    <property type="match status" value="1"/>
</dbReference>
<feature type="domain" description="PLAT" evidence="5">
    <location>
        <begin position="727"/>
        <end position="840"/>
    </location>
</feature>
<dbReference type="Gene3D" id="2.120.10.30">
    <property type="entry name" value="TolB, C-terminal domain"/>
    <property type="match status" value="3"/>
</dbReference>
<dbReference type="SUPFAM" id="SSF56399">
    <property type="entry name" value="ADP-ribosylation"/>
    <property type="match status" value="1"/>
</dbReference>
<dbReference type="PROSITE" id="PS51125">
    <property type="entry name" value="NHL"/>
    <property type="match status" value="3"/>
</dbReference>
<protein>
    <recommendedName>
        <fullName evidence="5">PLAT domain-containing protein</fullName>
    </recommendedName>
</protein>
<dbReference type="InterPro" id="IPR001258">
    <property type="entry name" value="NHL_repeat"/>
</dbReference>
<dbReference type="Gene3D" id="2.60.60.20">
    <property type="entry name" value="PLAT/LH2 domain"/>
    <property type="match status" value="4"/>
</dbReference>
<feature type="repeat" description="TPR" evidence="3">
    <location>
        <begin position="444"/>
        <end position="477"/>
    </location>
</feature>
<dbReference type="InterPro" id="IPR050952">
    <property type="entry name" value="TRIM-NHL_E3_ligases"/>
</dbReference>
<dbReference type="InterPro" id="IPR019734">
    <property type="entry name" value="TPR_rpt"/>
</dbReference>
<organism evidence="6 7">
    <name type="scientific">Adineta steineri</name>
    <dbReference type="NCBI Taxonomy" id="433720"/>
    <lineage>
        <taxon>Eukaryota</taxon>
        <taxon>Metazoa</taxon>
        <taxon>Spiralia</taxon>
        <taxon>Gnathifera</taxon>
        <taxon>Rotifera</taxon>
        <taxon>Eurotatoria</taxon>
        <taxon>Bdelloidea</taxon>
        <taxon>Adinetida</taxon>
        <taxon>Adinetidae</taxon>
        <taxon>Adineta</taxon>
    </lineage>
</organism>
<dbReference type="InterPro" id="IPR011990">
    <property type="entry name" value="TPR-like_helical_dom_sf"/>
</dbReference>
<dbReference type="Pfam" id="PF13424">
    <property type="entry name" value="TPR_12"/>
    <property type="match status" value="1"/>
</dbReference>
<feature type="repeat" description="TPR" evidence="3">
    <location>
        <begin position="406"/>
        <end position="439"/>
    </location>
</feature>
<reference evidence="6" key="1">
    <citation type="submission" date="2021-02" db="EMBL/GenBank/DDBJ databases">
        <authorList>
            <person name="Nowell W R."/>
        </authorList>
    </citation>
    <scope>NUCLEOTIDE SEQUENCE</scope>
</reference>
<dbReference type="PROSITE" id="PS50095">
    <property type="entry name" value="PLAT"/>
    <property type="match status" value="3"/>
</dbReference>
<dbReference type="InterPro" id="IPR001024">
    <property type="entry name" value="PLAT/LH2_dom"/>
</dbReference>
<keyword evidence="3" id="KW-0802">TPR repeat</keyword>
<dbReference type="GO" id="GO:0008270">
    <property type="term" value="F:zinc ion binding"/>
    <property type="evidence" value="ECO:0007669"/>
    <property type="project" value="UniProtKB-KW"/>
</dbReference>
<dbReference type="SMART" id="SM00028">
    <property type="entry name" value="TPR"/>
    <property type="match status" value="2"/>
</dbReference>
<accession>A0A818VEK2</accession>
<evidence type="ECO:0000256" key="2">
    <source>
        <dbReference type="PROSITE-ProRule" id="PRU00152"/>
    </source>
</evidence>
<dbReference type="Gene3D" id="3.90.176.10">
    <property type="entry name" value="Toxin ADP-ribosyltransferase, Chain A, domain 1"/>
    <property type="match status" value="1"/>
</dbReference>
<evidence type="ECO:0000256" key="4">
    <source>
        <dbReference type="PROSITE-ProRule" id="PRU00504"/>
    </source>
</evidence>
<dbReference type="PANTHER" id="PTHR24104">
    <property type="entry name" value="E3 UBIQUITIN-PROTEIN LIGASE NHLRC1-RELATED"/>
    <property type="match status" value="1"/>
</dbReference>
<dbReference type="SUPFAM" id="SSF48452">
    <property type="entry name" value="TPR-like"/>
    <property type="match status" value="1"/>
</dbReference>
<feature type="domain" description="PLAT" evidence="5">
    <location>
        <begin position="835"/>
        <end position="968"/>
    </location>
</feature>
<name>A0A818VEK2_9BILA</name>
<evidence type="ECO:0000259" key="5">
    <source>
        <dbReference type="PROSITE" id="PS50095"/>
    </source>
</evidence>
<feature type="repeat" description="NHL" evidence="4">
    <location>
        <begin position="1624"/>
        <end position="1655"/>
    </location>
</feature>
<dbReference type="InterPro" id="IPR011042">
    <property type="entry name" value="6-blade_b-propeller_TolB-like"/>
</dbReference>
<gene>
    <name evidence="6" type="ORF">OXD698_LOCUS12894</name>
</gene>
<evidence type="ECO:0000256" key="1">
    <source>
        <dbReference type="ARBA" id="ARBA00022737"/>
    </source>
</evidence>
<dbReference type="EMBL" id="CAJOAZ010000765">
    <property type="protein sequence ID" value="CAF3710013.1"/>
    <property type="molecule type" value="Genomic_DNA"/>
</dbReference>
<comment type="caution">
    <text evidence="6">The sequence shown here is derived from an EMBL/GenBank/DDBJ whole genome shotgun (WGS) entry which is preliminary data.</text>
</comment>
<evidence type="ECO:0000313" key="7">
    <source>
        <dbReference type="Proteomes" id="UP000663844"/>
    </source>
</evidence>
<sequence>MTTAVLLNDDFYTNSDDKSLEIFSIIWLDANVDVKGTRDTEVKLRSIINHIKKFQDVKQCQQYIEQTSQKDRLILIVSGRLGQEIVPFIHQLRQVISIYVYCMDKKSNEQWTSKFLKVKSVVTDLDELVSQITRDHKIQKKVEEPLSINIFTTNVDAGKSTTGVNGEFVFSQILIDCLLRLKSTEIDKNELINLCENEYVGNYTELNNLREFQQSYSPNEVLWWYTKETFFYKTLNAALRTQNIHLIFLFRAYIYDIYHQLQKYQSKKFVRVYRCQLMSNDEINSLKQNIDQFISINSFFSTTDDRSTALFLLGDLTTQIDSERVLFEIEADPKIVTTKPFANISKHSDFPDESEVLFMIGSIFRLNSIDHNDDQIWIIKMTLCDDDEHDLKQVLMYMKQQIENEEINLRTLGKLLWKMGKLDLAEKYFNRLLQELPSNDPLLSNLYEDLGELASQTGNYDMSVQWHQKSLAIKNKNQLTVNPTIKKTNNSIVLVNHINNNTKWKQHGITIAGGNGSGNQLNQLYCPFGIYVDHRHQTIYIADWGNHRIVEWKYAAKTGQVVAGGNEIGKRSDQLHRPTDVIVDKRNDSLIICDGGNRRVVRWSRQNDKNGETIISDIDCSSLAMDNNADLYVSDHVKNEVRRWKQEEREGTIVAGGNGQGKHLNQLQYPIYIFVDEDHSVYVSDHHNHRVMKWMKGAKEGIIVAGGQGGGNSLKQLSSPCGVIVDHLGNVYVADSDNHRIMRWCEGSCEGSIVVGGNGEGEKPNQFSNPVGLSFDVQGNLYVADWKVVEIEHDGETLANSWFLDDITIEMPTKGRAFCFACHEWLSKEKGDGETKRILKVQDSNQSSFRPYKQHAGTTQHGWIIIEGNKKRSEKFYMKNEPHIKILRGGQTDTFTFECRSLGELRRIILGHKERPEYPLKTYEGRGAMWHVAHVIVTDPSIGVKFEFPVRKWMDINNDGDVFECAEKKEDTIAQQRHRHTIKYKIIVHTGDVSYCGTDANVSIILYGTLGGTGIRKLKQKGKLTRLHIEHDNSTISPDWFLDKVEVINIDINETISFSCNRWLASSFNQPKFRPTVTWNANGITFANQSIVGQYPSTIFVSTNNTIYVTNPEKNTIVMWQEESVNPTKIISSDFKQPLSLFVTSNGGIYIDDGHENGRVQRWNAATSTFVTVMNVNSSCASLFVDIHDTLYCSMYYQHQVLKTSLNDPMMNSNVVTAAGIGIRGSASNQLDSPFGIFVDVNSDLYVADCYNDRVQLFQSGELHGVTVVGSTSLNPTITLRCPTGIILDADKYLFIVDFLNSRIVGSDLHGFRCLVGCYGQESQSNQLANPVSFSFDSYGNMFVSDQRNSRIQKFLLMKDSFDLSFNQPKFCPTATWNSNGITVANQSIVGRHPNAFFVSRNNTVYVANQEKNTIVMWQEDSVNPTKIIPGNFMQPLSLFVTSNGDIYIDDGDYNGRVQKWSAATGTFVTVININSSCAGLFVDIHDTLYCSMPDHHQVVKRSLIGSAMNSNVVAAGTGIYGSASNQLGSPRGIFVDVNLDLYVADCGNNRVQLFQSGELHGITIAGSTTLYPTITLRCPSGITLDAEKYLFIVDSGNHRIVSSSLNGFRCLAGCYGQGSQSNQLASPLSLSFDRSGNIFVTDQTNHRIQKFQYLEESCDMASVVETMYSSVLTSNHSIYPRTGCHISYYYEAIKIQVYKSGHYSFNSMSNINTYGYMYAKYFDPFSPSAYLISADDDSSSNYQFNISIPLEINTEYVLVVTTFNSNVIGPFSIRVSGPDRVGLERLIVTTSQANVTGTFSIIVSGPTKAVLERTNISSTSTSTTTAFTTTTKPSYACMNYHPTWILIMICSIINLMKKLI</sequence>
<feature type="repeat" description="NHL" evidence="4">
    <location>
        <begin position="1519"/>
        <end position="1558"/>
    </location>
</feature>
<evidence type="ECO:0000313" key="6">
    <source>
        <dbReference type="EMBL" id="CAF3710013.1"/>
    </source>
</evidence>